<evidence type="ECO:0000313" key="2">
    <source>
        <dbReference type="Proteomes" id="UP001164929"/>
    </source>
</evidence>
<comment type="caution">
    <text evidence="1">The sequence shown here is derived from an EMBL/GenBank/DDBJ whole genome shotgun (WGS) entry which is preliminary data.</text>
</comment>
<sequence>MVEQEIDRRRTSPEKYHRRDLLSQVLEDMDEEKFLNEDMTIHLVLSVLIVKGESISTSLTLIFRAPRRQFISASRADSEGMHNQEQQCWY</sequence>
<keyword evidence="2" id="KW-1185">Reference proteome</keyword>
<dbReference type="EMBL" id="JAQIZT010000004">
    <property type="protein sequence ID" value="KAJ7001878.1"/>
    <property type="molecule type" value="Genomic_DNA"/>
</dbReference>
<name>A0AAD6R459_9ROSI</name>
<protein>
    <submittedName>
        <fullName evidence="1">Uncharacterized protein</fullName>
    </submittedName>
</protein>
<evidence type="ECO:0000313" key="1">
    <source>
        <dbReference type="EMBL" id="KAJ7001878.1"/>
    </source>
</evidence>
<organism evidence="1 2">
    <name type="scientific">Populus alba x Populus x berolinensis</name>
    <dbReference type="NCBI Taxonomy" id="444605"/>
    <lineage>
        <taxon>Eukaryota</taxon>
        <taxon>Viridiplantae</taxon>
        <taxon>Streptophyta</taxon>
        <taxon>Embryophyta</taxon>
        <taxon>Tracheophyta</taxon>
        <taxon>Spermatophyta</taxon>
        <taxon>Magnoliopsida</taxon>
        <taxon>eudicotyledons</taxon>
        <taxon>Gunneridae</taxon>
        <taxon>Pentapetalae</taxon>
        <taxon>rosids</taxon>
        <taxon>fabids</taxon>
        <taxon>Malpighiales</taxon>
        <taxon>Salicaceae</taxon>
        <taxon>Saliceae</taxon>
        <taxon>Populus</taxon>
    </lineage>
</organism>
<accession>A0AAD6R459</accession>
<dbReference type="Proteomes" id="UP001164929">
    <property type="component" value="Chromosome 4"/>
</dbReference>
<proteinExistence type="predicted"/>
<gene>
    <name evidence="1" type="ORF">NC653_012071</name>
</gene>
<reference evidence="1 2" key="1">
    <citation type="journal article" date="2023" name="Mol. Ecol. Resour.">
        <title>Chromosome-level genome assembly of a triploid poplar Populus alba 'Berolinensis'.</title>
        <authorList>
            <person name="Chen S."/>
            <person name="Yu Y."/>
            <person name="Wang X."/>
            <person name="Wang S."/>
            <person name="Zhang T."/>
            <person name="Zhou Y."/>
            <person name="He R."/>
            <person name="Meng N."/>
            <person name="Wang Y."/>
            <person name="Liu W."/>
            <person name="Liu Z."/>
            <person name="Liu J."/>
            <person name="Guo Q."/>
            <person name="Huang H."/>
            <person name="Sederoff R.R."/>
            <person name="Wang G."/>
            <person name="Qu G."/>
            <person name="Chen S."/>
        </authorList>
    </citation>
    <scope>NUCLEOTIDE SEQUENCE [LARGE SCALE GENOMIC DNA]</scope>
    <source>
        <strain evidence="1">SC-2020</strain>
    </source>
</reference>
<dbReference type="AlphaFoldDB" id="A0AAD6R459"/>